<dbReference type="PANTHER" id="PTHR33392:SF6">
    <property type="entry name" value="POLYISOPRENYL-TEICHOIC ACID--PEPTIDOGLYCAN TEICHOIC ACID TRANSFERASE TAGU"/>
    <property type="match status" value="1"/>
</dbReference>
<evidence type="ECO:0000313" key="6">
    <source>
        <dbReference type="Proteomes" id="UP000726105"/>
    </source>
</evidence>
<dbReference type="Proteomes" id="UP000726105">
    <property type="component" value="Unassembled WGS sequence"/>
</dbReference>
<dbReference type="Proteomes" id="UP000718281">
    <property type="component" value="Unassembled WGS sequence"/>
</dbReference>
<evidence type="ECO:0000259" key="2">
    <source>
        <dbReference type="Pfam" id="PF03816"/>
    </source>
</evidence>
<dbReference type="Gene3D" id="3.40.630.190">
    <property type="entry name" value="LCP protein"/>
    <property type="match status" value="1"/>
</dbReference>
<dbReference type="NCBIfam" id="TIGR00350">
    <property type="entry name" value="lytR_cpsA_psr"/>
    <property type="match status" value="1"/>
</dbReference>
<evidence type="ECO:0000313" key="4">
    <source>
        <dbReference type="EMBL" id="MBK7271853.1"/>
    </source>
</evidence>
<evidence type="ECO:0000313" key="5">
    <source>
        <dbReference type="Proteomes" id="UP000718281"/>
    </source>
</evidence>
<dbReference type="EMBL" id="JADJIB010000001">
    <property type="protein sequence ID" value="MBK7271853.1"/>
    <property type="molecule type" value="Genomic_DNA"/>
</dbReference>
<gene>
    <name evidence="3" type="ORF">IPF40_08755</name>
    <name evidence="4" type="ORF">IPI13_01330</name>
</gene>
<organism evidence="3 5">
    <name type="scientific">Candidatus Phosphoribacter hodrii</name>
    <dbReference type="NCBI Taxonomy" id="2953743"/>
    <lineage>
        <taxon>Bacteria</taxon>
        <taxon>Bacillati</taxon>
        <taxon>Actinomycetota</taxon>
        <taxon>Actinomycetes</taxon>
        <taxon>Micrococcales</taxon>
        <taxon>Dermatophilaceae</taxon>
        <taxon>Candidatus Phosphoribacter</taxon>
    </lineage>
</organism>
<evidence type="ECO:0000256" key="1">
    <source>
        <dbReference type="ARBA" id="ARBA00006068"/>
    </source>
</evidence>
<dbReference type="EMBL" id="JADIXZ010000004">
    <property type="protein sequence ID" value="MBK6301127.1"/>
    <property type="molecule type" value="Genomic_DNA"/>
</dbReference>
<sequence length="316" mass="33669">MLAVPVVAVGGYLGWLNHLVTSNIKFADLMPTGGPLVPVDGGAFDPSEPGEGGIPTAAVPAESAGDNYLLIGSDARSGLGGARSDVIIFVHVPIDKHNVSLIHFPRDMYVFIPGHGRNKINAAFAFGGAPLLVDTVQGMLGVKIDHVAMIGFEGFKRMTDAVGGLDVYVEEGGKIDGHVFTQGMMHLDGEMALAFVRERYDLSQGDISRGRRQQAFLKALMLEAVSVETLANPAKLATFIDSATSNVIVDRGFDVGQMRGELLSLNGLRPGDIRFLTAPLSGFGRSPYGASIDLVDWVKLTQLGTAIREDRLDSYS</sequence>
<protein>
    <submittedName>
        <fullName evidence="3">LCP family protein</fullName>
    </submittedName>
</protein>
<proteinExistence type="inferred from homology"/>
<feature type="domain" description="Cell envelope-related transcriptional attenuator" evidence="2">
    <location>
        <begin position="83"/>
        <end position="223"/>
    </location>
</feature>
<name>A0A935CDV1_9MICO</name>
<reference evidence="5 6" key="1">
    <citation type="submission" date="2020-10" db="EMBL/GenBank/DDBJ databases">
        <title>Connecting structure to function with the recovery of over 1000 high-quality activated sludge metagenome-assembled genomes encoding full-length rRNA genes using long-read sequencing.</title>
        <authorList>
            <person name="Singleton C.M."/>
            <person name="Petriglieri F."/>
            <person name="Kristensen J.M."/>
            <person name="Kirkegaard R.H."/>
            <person name="Michaelsen T.Y."/>
            <person name="Andersen M.H."/>
            <person name="Karst S.M."/>
            <person name="Dueholm M.S."/>
            <person name="Nielsen P.H."/>
            <person name="Albertsen M."/>
        </authorList>
    </citation>
    <scope>NUCLEOTIDE SEQUENCE [LARGE SCALE GENOMIC DNA]</scope>
    <source>
        <strain evidence="3">AalE_18-Q3-R2-46_BAT3C.188</strain>
        <strain evidence="4">Ega_18-Q3-R5-49_MAXAC.001</strain>
    </source>
</reference>
<dbReference type="AlphaFoldDB" id="A0A935CDV1"/>
<comment type="caution">
    <text evidence="3">The sequence shown here is derived from an EMBL/GenBank/DDBJ whole genome shotgun (WGS) entry which is preliminary data.</text>
</comment>
<dbReference type="InterPro" id="IPR004474">
    <property type="entry name" value="LytR_CpsA_psr"/>
</dbReference>
<dbReference type="PANTHER" id="PTHR33392">
    <property type="entry name" value="POLYISOPRENYL-TEICHOIC ACID--PEPTIDOGLYCAN TEICHOIC ACID TRANSFERASE TAGU"/>
    <property type="match status" value="1"/>
</dbReference>
<dbReference type="Pfam" id="PF03816">
    <property type="entry name" value="LytR_cpsA_psr"/>
    <property type="match status" value="1"/>
</dbReference>
<evidence type="ECO:0000313" key="3">
    <source>
        <dbReference type="EMBL" id="MBK6301127.1"/>
    </source>
</evidence>
<comment type="similarity">
    <text evidence="1">Belongs to the LytR/CpsA/Psr (LCP) family.</text>
</comment>
<dbReference type="InterPro" id="IPR050922">
    <property type="entry name" value="LytR/CpsA/Psr_CW_biosynth"/>
</dbReference>
<accession>A0A935CDV1</accession>